<feature type="domain" description="ApeI dehydratase-like" evidence="1">
    <location>
        <begin position="9"/>
        <end position="76"/>
    </location>
</feature>
<dbReference type="InterPro" id="IPR029069">
    <property type="entry name" value="HotDog_dom_sf"/>
</dbReference>
<dbReference type="SUPFAM" id="SSF54637">
    <property type="entry name" value="Thioesterase/thiol ester dehydrase-isomerase"/>
    <property type="match status" value="1"/>
</dbReference>
<dbReference type="Gene3D" id="3.10.129.10">
    <property type="entry name" value="Hotdog Thioesterase"/>
    <property type="match status" value="1"/>
</dbReference>
<comment type="caution">
    <text evidence="2">The sequence shown here is derived from an EMBL/GenBank/DDBJ whole genome shotgun (WGS) entry which is preliminary data.</text>
</comment>
<sequence length="250" mass="28947">MMSDRISHVFSPDDEIFKYHFPDTPIVPGILPVAAFCKEMADKSVDFINLRNLFFYQFIRPNEDIKYSQERNKISATVSEQLCFSFFLDYSGKDEGCEIKRDLFSSSLLSLPLREPEFWFLPKTVYINDISNSANCHLNIKLLQDESAYLQKFQYFTLLILVEAMGNLALVLQHQQQQNILTESDYVFARFGELAFSPDIEHINSPVFIETKVTRFGSIMCWNAWAYSEGEKLLWINDAISIKRKGNDVG</sequence>
<name>A0ABX0GG41_9GAMM</name>
<protein>
    <recommendedName>
        <fullName evidence="1">ApeI dehydratase-like domain-containing protein</fullName>
    </recommendedName>
</protein>
<evidence type="ECO:0000313" key="2">
    <source>
        <dbReference type="EMBL" id="NHB87236.1"/>
    </source>
</evidence>
<dbReference type="Proteomes" id="UP000697802">
    <property type="component" value="Unassembled WGS sequence"/>
</dbReference>
<proteinExistence type="predicted"/>
<organism evidence="2 3">
    <name type="scientific">Photorhabdus tasmaniensis</name>
    <dbReference type="NCBI Taxonomy" id="1004159"/>
    <lineage>
        <taxon>Bacteria</taxon>
        <taxon>Pseudomonadati</taxon>
        <taxon>Pseudomonadota</taxon>
        <taxon>Gammaproteobacteria</taxon>
        <taxon>Enterobacterales</taxon>
        <taxon>Morganellaceae</taxon>
        <taxon>Photorhabdus</taxon>
    </lineage>
</organism>
<reference evidence="2 3" key="1">
    <citation type="submission" date="2018-02" db="EMBL/GenBank/DDBJ databases">
        <authorList>
            <person name="Machado R.A."/>
        </authorList>
    </citation>
    <scope>NUCLEOTIDE SEQUENCE [LARGE SCALE GENOMIC DNA]</scope>
    <source>
        <strain evidence="2 3">T327</strain>
    </source>
</reference>
<evidence type="ECO:0000313" key="3">
    <source>
        <dbReference type="Proteomes" id="UP000697802"/>
    </source>
</evidence>
<dbReference type="EMBL" id="PUJU01000009">
    <property type="protein sequence ID" value="NHB87236.1"/>
    <property type="molecule type" value="Genomic_DNA"/>
</dbReference>
<accession>A0ABX0GG41</accession>
<dbReference type="Pfam" id="PF22818">
    <property type="entry name" value="ApeI-like"/>
    <property type="match status" value="1"/>
</dbReference>
<keyword evidence="3" id="KW-1185">Reference proteome</keyword>
<dbReference type="InterPro" id="IPR054545">
    <property type="entry name" value="ApeI-like"/>
</dbReference>
<gene>
    <name evidence="2" type="ORF">C5471_05730</name>
</gene>
<evidence type="ECO:0000259" key="1">
    <source>
        <dbReference type="Pfam" id="PF22818"/>
    </source>
</evidence>